<reference evidence="2" key="1">
    <citation type="journal article" date="2015" name="PLoS Genet.">
        <title>The dynamic genome and transcriptome of the human fungal pathogen Blastomyces and close relative Emmonsia.</title>
        <authorList>
            <person name="Munoz J.F."/>
            <person name="Gauthier G.M."/>
            <person name="Desjardins C.A."/>
            <person name="Gallo J.E."/>
            <person name="Holder J."/>
            <person name="Sullivan T.D."/>
            <person name="Marty A.J."/>
            <person name="Carmen J.C."/>
            <person name="Chen Z."/>
            <person name="Ding L."/>
            <person name="Gujja S."/>
            <person name="Magrini V."/>
            <person name="Misas E."/>
            <person name="Mitreva M."/>
            <person name="Priest M."/>
            <person name="Saif S."/>
            <person name="Whiston E.A."/>
            <person name="Young S."/>
            <person name="Zeng Q."/>
            <person name="Goldman W.E."/>
            <person name="Mardis E.R."/>
            <person name="Taylor J.W."/>
            <person name="McEwen J.G."/>
            <person name="Clay O.K."/>
            <person name="Klein B.S."/>
            <person name="Cuomo C.A."/>
        </authorList>
    </citation>
    <scope>NUCLEOTIDE SEQUENCE [LARGE SCALE GENOMIC DNA]</scope>
    <source>
        <strain evidence="2">ER-3 / ATCC MYA-2586</strain>
    </source>
</reference>
<organism evidence="1 2">
    <name type="scientific">Ajellomyces dermatitidis (strain ER-3 / ATCC MYA-2586)</name>
    <name type="common">Blastomyces dermatitidis</name>
    <dbReference type="NCBI Taxonomy" id="559297"/>
    <lineage>
        <taxon>Eukaryota</taxon>
        <taxon>Fungi</taxon>
        <taxon>Dikarya</taxon>
        <taxon>Ascomycota</taxon>
        <taxon>Pezizomycotina</taxon>
        <taxon>Eurotiomycetes</taxon>
        <taxon>Eurotiomycetidae</taxon>
        <taxon>Onygenales</taxon>
        <taxon>Ajellomycetaceae</taxon>
        <taxon>Blastomyces</taxon>
    </lineage>
</organism>
<sequence>MVLYRTFNTAWHFRDICIRRMEFDAWKELIDTINSAQQAMCQTIGVYPGGLLVLEKDAT</sequence>
<evidence type="ECO:0000313" key="2">
    <source>
        <dbReference type="Proteomes" id="UP000002039"/>
    </source>
</evidence>
<dbReference type="Proteomes" id="UP000002039">
    <property type="component" value="Unassembled WGS sequence"/>
</dbReference>
<evidence type="ECO:0000313" key="1">
    <source>
        <dbReference type="EMBL" id="OAT00984.1"/>
    </source>
</evidence>
<dbReference type="RefSeq" id="XP_045280711.1">
    <property type="nucleotide sequence ID" value="XM_045426023.1"/>
</dbReference>
<dbReference type="EMBL" id="EQ999976">
    <property type="protein sequence ID" value="OAT00984.1"/>
    <property type="molecule type" value="Genomic_DNA"/>
</dbReference>
<dbReference type="GeneID" id="69031720"/>
<gene>
    <name evidence="1" type="ORF">BDCG_16828</name>
</gene>
<keyword evidence="2" id="KW-1185">Reference proteome</keyword>
<proteinExistence type="predicted"/>
<name>A0ABX2VUZ8_AJEDR</name>
<accession>A0ABX2VUZ8</accession>
<protein>
    <submittedName>
        <fullName evidence="1">Uncharacterized protein</fullName>
    </submittedName>
</protein>